<dbReference type="SMART" id="SM00407">
    <property type="entry name" value="IGc1"/>
    <property type="match status" value="3"/>
</dbReference>
<dbReference type="InterPro" id="IPR013783">
    <property type="entry name" value="Ig-like_fold"/>
</dbReference>
<dbReference type="PROSITE" id="PS50835">
    <property type="entry name" value="IG_LIKE"/>
    <property type="match status" value="3"/>
</dbReference>
<reference evidence="4" key="3">
    <citation type="submission" date="2025-09" db="UniProtKB">
        <authorList>
            <consortium name="Ensembl"/>
        </authorList>
    </citation>
    <scope>IDENTIFICATION</scope>
</reference>
<dbReference type="Ensembl" id="ENSECRT00000004922.1">
    <property type="protein sequence ID" value="ENSECRP00000004839.1"/>
    <property type="gene ID" value="ENSECRG00000003268.1"/>
</dbReference>
<sequence>ASPTAPTLFPLISTCGSVESNPISIGCLATGFTPSSLQFSWIVSTTEVVSYLKQYLIKYSDINGLKVIHRLNVRCQVFRFCIYICLPFSDQTPPMPPTLFIASPSKDEMHINKTATMVCVAKGFYPKAHTFTWLKNDKPITSDINDCPEALTPNSKLYHASSMLTIASSEWKSQYNNYTCVFEVNHDTRQKVKQVVYLDGPNFEEPPNKLTATCSVVGPNLDGVVISWTVGSADRTPLKTVNPIDNGNGTQTVWSKLDISEDWKQGNEIVCHVSDALSNINEPILKIMRPPEYDLTEGKADLICIITNFFPSDISVKWIKNQTDVSNTQFVNDCPVQNGSVFSMVSRLKINEEDLKTAASFTCMVNHYYSNEWKRVDSPSNLFGM</sequence>
<evidence type="ECO:0000256" key="1">
    <source>
        <dbReference type="ARBA" id="ARBA00023157"/>
    </source>
</evidence>
<dbReference type="InterPro" id="IPR050380">
    <property type="entry name" value="Immune_Resp_Modulators"/>
</dbReference>
<keyword evidence="2" id="KW-0393">Immunoglobulin domain</keyword>
<feature type="domain" description="Ig-like" evidence="3">
    <location>
        <begin position="97"/>
        <end position="196"/>
    </location>
</feature>
<dbReference type="FunFam" id="2.60.40.10:FF:000283">
    <property type="entry name" value="Immunoglobulin kappa constant"/>
    <property type="match status" value="1"/>
</dbReference>
<reference evidence="4" key="2">
    <citation type="submission" date="2025-08" db="UniProtKB">
        <authorList>
            <consortium name="Ensembl"/>
        </authorList>
    </citation>
    <scope>IDENTIFICATION</scope>
</reference>
<evidence type="ECO:0000313" key="5">
    <source>
        <dbReference type="Proteomes" id="UP000694620"/>
    </source>
</evidence>
<dbReference type="InterPro" id="IPR007110">
    <property type="entry name" value="Ig-like_dom"/>
</dbReference>
<dbReference type="CDD" id="cd00098">
    <property type="entry name" value="IgC1"/>
    <property type="match status" value="1"/>
</dbReference>
<accession>A0A8C4RMK4</accession>
<evidence type="ECO:0000313" key="4">
    <source>
        <dbReference type="Ensembl" id="ENSECRP00000004839.1"/>
    </source>
</evidence>
<name>A0A8C4RMK4_ERPCA</name>
<dbReference type="PANTHER" id="PTHR23411">
    <property type="entry name" value="TAPASIN"/>
    <property type="match status" value="1"/>
</dbReference>
<dbReference type="Gene3D" id="2.60.40.10">
    <property type="entry name" value="Immunoglobulins"/>
    <property type="match status" value="4"/>
</dbReference>
<keyword evidence="1" id="KW-1015">Disulfide bond</keyword>
<dbReference type="AlphaFoldDB" id="A0A8C4RMK4"/>
<evidence type="ECO:0000256" key="2">
    <source>
        <dbReference type="ARBA" id="ARBA00023319"/>
    </source>
</evidence>
<dbReference type="Proteomes" id="UP000694620">
    <property type="component" value="Chromosome 2"/>
</dbReference>
<proteinExistence type="predicted"/>
<organism evidence="4 5">
    <name type="scientific">Erpetoichthys calabaricus</name>
    <name type="common">Rope fish</name>
    <name type="synonym">Calamoichthys calabaricus</name>
    <dbReference type="NCBI Taxonomy" id="27687"/>
    <lineage>
        <taxon>Eukaryota</taxon>
        <taxon>Metazoa</taxon>
        <taxon>Chordata</taxon>
        <taxon>Craniata</taxon>
        <taxon>Vertebrata</taxon>
        <taxon>Euteleostomi</taxon>
        <taxon>Actinopterygii</taxon>
        <taxon>Polypteriformes</taxon>
        <taxon>Polypteridae</taxon>
        <taxon>Erpetoichthys</taxon>
    </lineage>
</organism>
<protein>
    <recommendedName>
        <fullName evidence="3">Ig-like domain-containing protein</fullName>
    </recommendedName>
</protein>
<dbReference type="InterPro" id="IPR036179">
    <property type="entry name" value="Ig-like_dom_sf"/>
</dbReference>
<evidence type="ECO:0000259" key="3">
    <source>
        <dbReference type="PROSITE" id="PS50835"/>
    </source>
</evidence>
<feature type="domain" description="Ig-like" evidence="3">
    <location>
        <begin position="283"/>
        <end position="367"/>
    </location>
</feature>
<dbReference type="SUPFAM" id="SSF48726">
    <property type="entry name" value="Immunoglobulin"/>
    <property type="match status" value="4"/>
</dbReference>
<reference evidence="4" key="1">
    <citation type="submission" date="2021-06" db="EMBL/GenBank/DDBJ databases">
        <authorList>
            <consortium name="Wellcome Sanger Institute Data Sharing"/>
        </authorList>
    </citation>
    <scope>NUCLEOTIDE SEQUENCE [LARGE SCALE GENOMIC DNA]</scope>
</reference>
<dbReference type="Pfam" id="PF07654">
    <property type="entry name" value="C1-set"/>
    <property type="match status" value="3"/>
</dbReference>
<dbReference type="GeneTree" id="ENSGT00940000161491"/>
<keyword evidence="5" id="KW-1185">Reference proteome</keyword>
<dbReference type="InterPro" id="IPR003597">
    <property type="entry name" value="Ig_C1-set"/>
</dbReference>
<feature type="domain" description="Ig-like" evidence="3">
    <location>
        <begin position="6"/>
        <end position="77"/>
    </location>
</feature>